<dbReference type="InterPro" id="IPR036597">
    <property type="entry name" value="Fido-like_dom_sf"/>
</dbReference>
<dbReference type="Pfam" id="PF02661">
    <property type="entry name" value="Fic"/>
    <property type="match status" value="1"/>
</dbReference>
<dbReference type="PANTHER" id="PTHR35810:SF1">
    <property type="entry name" value="CYTOPLASMIC PROTEIN"/>
    <property type="match status" value="1"/>
</dbReference>
<accession>A0A1F8EYQ8</accession>
<dbReference type="InterPro" id="IPR011204">
    <property type="entry name" value="Virulence_RhuM-like"/>
</dbReference>
<comment type="caution">
    <text evidence="2">The sequence shown here is derived from an EMBL/GenBank/DDBJ whole genome shotgun (WGS) entry which is preliminary data.</text>
</comment>
<dbReference type="EMBL" id="MGJI01000008">
    <property type="protein sequence ID" value="OGN05480.1"/>
    <property type="molecule type" value="Genomic_DNA"/>
</dbReference>
<organism evidence="2 3">
    <name type="scientific">Candidatus Yanofskybacteria bacterium RIFCSPHIGHO2_01_FULL_44_17</name>
    <dbReference type="NCBI Taxonomy" id="1802668"/>
    <lineage>
        <taxon>Bacteria</taxon>
        <taxon>Candidatus Yanofskyibacteriota</taxon>
    </lineage>
</organism>
<gene>
    <name evidence="2" type="ORF">A2831_01345</name>
</gene>
<name>A0A1F8EYQ8_9BACT</name>
<dbReference type="AlphaFoldDB" id="A0A1F8EYQ8"/>
<dbReference type="InterPro" id="IPR053737">
    <property type="entry name" value="Type_II_TA_Toxin"/>
</dbReference>
<dbReference type="Gene3D" id="1.20.120.1870">
    <property type="entry name" value="Fic/DOC protein, Fido domain"/>
    <property type="match status" value="1"/>
</dbReference>
<protein>
    <recommendedName>
        <fullName evidence="1">Fido domain-containing protein</fullName>
    </recommendedName>
</protein>
<evidence type="ECO:0000313" key="2">
    <source>
        <dbReference type="EMBL" id="OGN05480.1"/>
    </source>
</evidence>
<feature type="domain" description="Fido" evidence="1">
    <location>
        <begin position="191"/>
        <end position="321"/>
    </location>
</feature>
<dbReference type="Proteomes" id="UP000177507">
    <property type="component" value="Unassembled WGS sequence"/>
</dbReference>
<dbReference type="InterPro" id="IPR003812">
    <property type="entry name" value="Fido"/>
</dbReference>
<dbReference type="Pfam" id="PF13310">
    <property type="entry name" value="Virulence_RhuM"/>
    <property type="match status" value="1"/>
</dbReference>
<dbReference type="PANTHER" id="PTHR35810">
    <property type="entry name" value="CYTOPLASMIC PROTEIN-RELATED"/>
    <property type="match status" value="1"/>
</dbReference>
<dbReference type="PROSITE" id="PS51459">
    <property type="entry name" value="FIDO"/>
    <property type="match status" value="1"/>
</dbReference>
<reference evidence="2 3" key="1">
    <citation type="journal article" date="2016" name="Nat. Commun.">
        <title>Thousands of microbial genomes shed light on interconnected biogeochemical processes in an aquifer system.</title>
        <authorList>
            <person name="Anantharaman K."/>
            <person name="Brown C.T."/>
            <person name="Hug L.A."/>
            <person name="Sharon I."/>
            <person name="Castelle C.J."/>
            <person name="Probst A.J."/>
            <person name="Thomas B.C."/>
            <person name="Singh A."/>
            <person name="Wilkins M.J."/>
            <person name="Karaoz U."/>
            <person name="Brodie E.L."/>
            <person name="Williams K.H."/>
            <person name="Hubbard S.S."/>
            <person name="Banfield J.F."/>
        </authorList>
    </citation>
    <scope>NUCLEOTIDE SEQUENCE [LARGE SCALE GENOMIC DNA]</scope>
</reference>
<proteinExistence type="predicted"/>
<evidence type="ECO:0000313" key="3">
    <source>
        <dbReference type="Proteomes" id="UP000177507"/>
    </source>
</evidence>
<sequence length="325" mass="37078">MKKGEIIIYKTSSGPKLEVRLEKETIWLTQAQIAALFGTQRSAITKHLGNIFKSGELKPKSVSSILEHTALDGKVYKTQFYNLDVIISVGYRVNSRRATQFRIWATGKLKEHLVQGYTINEKRLLSVRTKFEELQETISFLREKSKHELLTGQEQEILDLLANYAKTLTLLEQYDKDKLVLIKRGKGKFILDSDIAFKVIKKLRGELSAKQEASDLFGQEYGEKFRAVLGNIRQTFGGKELYPSLEEKAAHLLYFVIKDHPFADGNKRIGAFLFVYFLDKNGYLYRVVGEKKINDNALVALALLIAISDPKDKDIMIKIISNLLK</sequence>
<dbReference type="STRING" id="1802668.A2831_01345"/>
<evidence type="ECO:0000259" key="1">
    <source>
        <dbReference type="PROSITE" id="PS51459"/>
    </source>
</evidence>
<dbReference type="SUPFAM" id="SSF140931">
    <property type="entry name" value="Fic-like"/>
    <property type="match status" value="1"/>
</dbReference>